<comment type="caution">
    <text evidence="2">The sequence shown here is derived from an EMBL/GenBank/DDBJ whole genome shotgun (WGS) entry which is preliminary data.</text>
</comment>
<accession>A0ABR0DYE3</accession>
<name>A0ABR0DYE3_ZASCE</name>
<protein>
    <recommendedName>
        <fullName evidence="4">Heterokaryon incompatibility domain-containing protein</fullName>
    </recommendedName>
</protein>
<dbReference type="EMBL" id="JAXOVC010000015">
    <property type="protein sequence ID" value="KAK4494020.1"/>
    <property type="molecule type" value="Genomic_DNA"/>
</dbReference>
<feature type="region of interest" description="Disordered" evidence="1">
    <location>
        <begin position="1"/>
        <end position="34"/>
    </location>
</feature>
<dbReference type="PANTHER" id="PTHR39596">
    <property type="match status" value="1"/>
</dbReference>
<evidence type="ECO:0000313" key="2">
    <source>
        <dbReference type="EMBL" id="KAK4494020.1"/>
    </source>
</evidence>
<feature type="region of interest" description="Disordered" evidence="1">
    <location>
        <begin position="86"/>
        <end position="124"/>
    </location>
</feature>
<sequence length="619" mass="70533">MIQPSDSTDVHPARDSASPPVALPQRERSNANEEIATSVVHAYKYPAHRAPRVAADTWASRENVDMGHSFVREPPGYHVTARVQGLDSPPAMSPPLRPRCTSRTAPETEEARTPDSSTRDLLPSTRHRVNAGLDMDECMALMMGQGWCSHQVNYLSQIHNTAVMRQFAAMDRRNERPEDHRPCLQQDHCVAYNSPLTQEYRTKHAQPCGEETCYTVQVPHRALIQVLKSGGVPLLSIHQGLTGALSFKVHRRQYWSKYVSVSHIWADGLGNLTENGLPACQVRRLLWDLQVMASRNLSGLLSYDNNVWQGLGDEQTAIYVKEMVKPLFWMDTLCIPVQPELRDLKERCIGKMASIYARSLFVLVLDKELMGVEWGQNQDWPEAWPDPWHFAYLIAASAWMCRNWTLQEAVLSQRPVFKCKDALFYLDHRWITQAERSLHAEQSGLFKVLWYDLLGARRPGTSAFEPTKSEDLETLTRAWNRLVGRSTTEAADLDVVLINCLGFTYHQVRKFDKASRLQHMLFSFKVLPFSLFFNAGPRLHAERNHRNRWVPTEVSRHLLKGSSTFDLPPKSVSKYSDEGMRLKLSLDQDVDKTICGKYMLICPQLTNSIHQVAVRHALS</sequence>
<evidence type="ECO:0008006" key="4">
    <source>
        <dbReference type="Google" id="ProtNLM"/>
    </source>
</evidence>
<organism evidence="2 3">
    <name type="scientific">Zasmidium cellare</name>
    <name type="common">Wine cellar mold</name>
    <name type="synonym">Racodium cellare</name>
    <dbReference type="NCBI Taxonomy" id="395010"/>
    <lineage>
        <taxon>Eukaryota</taxon>
        <taxon>Fungi</taxon>
        <taxon>Dikarya</taxon>
        <taxon>Ascomycota</taxon>
        <taxon>Pezizomycotina</taxon>
        <taxon>Dothideomycetes</taxon>
        <taxon>Dothideomycetidae</taxon>
        <taxon>Mycosphaerellales</taxon>
        <taxon>Mycosphaerellaceae</taxon>
        <taxon>Zasmidium</taxon>
    </lineage>
</organism>
<gene>
    <name evidence="2" type="ORF">PRZ48_015206</name>
</gene>
<dbReference type="Proteomes" id="UP001305779">
    <property type="component" value="Unassembled WGS sequence"/>
</dbReference>
<reference evidence="2 3" key="1">
    <citation type="journal article" date="2023" name="G3 (Bethesda)">
        <title>A chromosome-level genome assembly of Zasmidium syzygii isolated from banana leaves.</title>
        <authorList>
            <person name="van Westerhoven A.C."/>
            <person name="Mehrabi R."/>
            <person name="Talebi R."/>
            <person name="Steentjes M.B.F."/>
            <person name="Corcolon B."/>
            <person name="Chong P.A."/>
            <person name="Kema G.H.J."/>
            <person name="Seidl M.F."/>
        </authorList>
    </citation>
    <scope>NUCLEOTIDE SEQUENCE [LARGE SCALE GENOMIC DNA]</scope>
    <source>
        <strain evidence="2 3">P124</strain>
    </source>
</reference>
<dbReference type="PANTHER" id="PTHR39596:SF2">
    <property type="entry name" value="HET DOMAIN PROTEIN (AFU_ORTHOLOGUE AFUA_1G17550)-RELATED"/>
    <property type="match status" value="1"/>
</dbReference>
<evidence type="ECO:0000313" key="3">
    <source>
        <dbReference type="Proteomes" id="UP001305779"/>
    </source>
</evidence>
<proteinExistence type="predicted"/>
<keyword evidence="3" id="KW-1185">Reference proteome</keyword>
<evidence type="ECO:0000256" key="1">
    <source>
        <dbReference type="SAM" id="MobiDB-lite"/>
    </source>
</evidence>